<organism evidence="2 3">
    <name type="scientific">Crenobacter oryzisoli</name>
    <dbReference type="NCBI Taxonomy" id="3056844"/>
    <lineage>
        <taxon>Bacteria</taxon>
        <taxon>Pseudomonadati</taxon>
        <taxon>Pseudomonadota</taxon>
        <taxon>Betaproteobacteria</taxon>
        <taxon>Neisseriales</taxon>
        <taxon>Neisseriaceae</taxon>
        <taxon>Crenobacter</taxon>
    </lineage>
</organism>
<evidence type="ECO:0008006" key="4">
    <source>
        <dbReference type="Google" id="ProtNLM"/>
    </source>
</evidence>
<keyword evidence="3" id="KW-1185">Reference proteome</keyword>
<feature type="compositionally biased region" description="Basic residues" evidence="1">
    <location>
        <begin position="51"/>
        <end position="63"/>
    </location>
</feature>
<dbReference type="RefSeq" id="WP_289832230.1">
    <property type="nucleotide sequence ID" value="NZ_JAUEDK010000077.1"/>
</dbReference>
<feature type="region of interest" description="Disordered" evidence="1">
    <location>
        <begin position="12"/>
        <end position="94"/>
    </location>
</feature>
<evidence type="ECO:0000256" key="1">
    <source>
        <dbReference type="SAM" id="MobiDB-lite"/>
    </source>
</evidence>
<name>A0ABT7XV47_9NEIS</name>
<evidence type="ECO:0000313" key="2">
    <source>
        <dbReference type="EMBL" id="MDN0077605.1"/>
    </source>
</evidence>
<dbReference type="EMBL" id="JAUEDK010000077">
    <property type="protein sequence ID" value="MDN0077605.1"/>
    <property type="molecule type" value="Genomic_DNA"/>
</dbReference>
<gene>
    <name evidence="2" type="ORF">QU481_22550</name>
</gene>
<dbReference type="Proteomes" id="UP001168540">
    <property type="component" value="Unassembled WGS sequence"/>
</dbReference>
<sequence>MDIHHVTNVFLHDLSSKYERHNSPGKKSGLKNHPIKRTMQGQAAKSGPDRRKPRSTSRQKTHKPMIFLRILTHHDESNTGTANTPLHGDSADNI</sequence>
<evidence type="ECO:0000313" key="3">
    <source>
        <dbReference type="Proteomes" id="UP001168540"/>
    </source>
</evidence>
<proteinExistence type="predicted"/>
<protein>
    <recommendedName>
        <fullName evidence="4">Transposase</fullName>
    </recommendedName>
</protein>
<reference evidence="2" key="1">
    <citation type="submission" date="2023-06" db="EMBL/GenBank/DDBJ databases">
        <authorList>
            <person name="Zhang S."/>
        </authorList>
    </citation>
    <scope>NUCLEOTIDE SEQUENCE</scope>
    <source>
        <strain evidence="2">SG2303</strain>
    </source>
</reference>
<comment type="caution">
    <text evidence="2">The sequence shown here is derived from an EMBL/GenBank/DDBJ whole genome shotgun (WGS) entry which is preliminary data.</text>
</comment>
<accession>A0ABT7XV47</accession>